<organism evidence="4 5">
    <name type="scientific">Armatimonas rosea</name>
    <dbReference type="NCBI Taxonomy" id="685828"/>
    <lineage>
        <taxon>Bacteria</taxon>
        <taxon>Bacillati</taxon>
        <taxon>Armatimonadota</taxon>
        <taxon>Armatimonadia</taxon>
        <taxon>Armatimonadales</taxon>
        <taxon>Armatimonadaceae</taxon>
        <taxon>Armatimonas</taxon>
    </lineage>
</organism>
<dbReference type="SUPFAM" id="SSF111384">
    <property type="entry name" value="OmpH-like"/>
    <property type="match status" value="1"/>
</dbReference>
<dbReference type="InterPro" id="IPR005632">
    <property type="entry name" value="Chaperone_Skp"/>
</dbReference>
<evidence type="ECO:0000256" key="3">
    <source>
        <dbReference type="SAM" id="SignalP"/>
    </source>
</evidence>
<accession>A0A7W9W7P1</accession>
<comment type="similarity">
    <text evidence="1">Belongs to the Skp family.</text>
</comment>
<evidence type="ECO:0000256" key="2">
    <source>
        <dbReference type="ARBA" id="ARBA00022729"/>
    </source>
</evidence>
<comment type="caution">
    <text evidence="4">The sequence shown here is derived from an EMBL/GenBank/DDBJ whole genome shotgun (WGS) entry which is preliminary data.</text>
</comment>
<dbReference type="InterPro" id="IPR024930">
    <property type="entry name" value="Skp_dom_sf"/>
</dbReference>
<dbReference type="AlphaFoldDB" id="A0A7W9W7P1"/>
<dbReference type="PANTHER" id="PTHR35089">
    <property type="entry name" value="CHAPERONE PROTEIN SKP"/>
    <property type="match status" value="1"/>
</dbReference>
<keyword evidence="5" id="KW-1185">Reference proteome</keyword>
<dbReference type="Proteomes" id="UP000520814">
    <property type="component" value="Unassembled WGS sequence"/>
</dbReference>
<dbReference type="GO" id="GO:0051082">
    <property type="term" value="F:unfolded protein binding"/>
    <property type="evidence" value="ECO:0007669"/>
    <property type="project" value="InterPro"/>
</dbReference>
<proteinExistence type="inferred from homology"/>
<dbReference type="RefSeq" id="WP_184199792.1">
    <property type="nucleotide sequence ID" value="NZ_JACHGW010000003.1"/>
</dbReference>
<name>A0A7W9W7P1_ARMRO</name>
<sequence length="217" mass="24047">MRSTRTLRPLLPVALALLGGVCLPALVPTPAHAQQQFGIVDFQECAKQSKLKKDLDGQFDSFKRSMLGIFTKLKEGNAIFLTKQEMGELAAIYEKGDKATPAEKMRAADLQKKADQSAGTITRLSQQAQLKDDEKKELERLNTLQNEGIPLLNEIGAEYEKRITEKGTDFENQLEKAVKDAVKKVAQEKSLALVFNANVVIYAATDITEDVVKLLQK</sequence>
<keyword evidence="2 3" id="KW-0732">Signal</keyword>
<dbReference type="SMART" id="SM00935">
    <property type="entry name" value="OmpH"/>
    <property type="match status" value="1"/>
</dbReference>
<feature type="chain" id="PRO_5030785727" evidence="3">
    <location>
        <begin position="34"/>
        <end position="217"/>
    </location>
</feature>
<feature type="signal peptide" evidence="3">
    <location>
        <begin position="1"/>
        <end position="33"/>
    </location>
</feature>
<evidence type="ECO:0000313" key="4">
    <source>
        <dbReference type="EMBL" id="MBB6051888.1"/>
    </source>
</evidence>
<reference evidence="4 5" key="1">
    <citation type="submission" date="2020-08" db="EMBL/GenBank/DDBJ databases">
        <title>Genomic Encyclopedia of Type Strains, Phase IV (KMG-IV): sequencing the most valuable type-strain genomes for metagenomic binning, comparative biology and taxonomic classification.</title>
        <authorList>
            <person name="Goeker M."/>
        </authorList>
    </citation>
    <scope>NUCLEOTIDE SEQUENCE [LARGE SCALE GENOMIC DNA]</scope>
    <source>
        <strain evidence="4 5">DSM 23562</strain>
    </source>
</reference>
<protein>
    <submittedName>
        <fullName evidence="4">Skp family chaperone for outer membrane proteins</fullName>
    </submittedName>
</protein>
<dbReference type="GO" id="GO:0050821">
    <property type="term" value="P:protein stabilization"/>
    <property type="evidence" value="ECO:0007669"/>
    <property type="project" value="TreeGrafter"/>
</dbReference>
<evidence type="ECO:0000313" key="5">
    <source>
        <dbReference type="Proteomes" id="UP000520814"/>
    </source>
</evidence>
<dbReference type="EMBL" id="JACHGW010000003">
    <property type="protein sequence ID" value="MBB6051888.1"/>
    <property type="molecule type" value="Genomic_DNA"/>
</dbReference>
<dbReference type="PANTHER" id="PTHR35089:SF1">
    <property type="entry name" value="CHAPERONE PROTEIN SKP"/>
    <property type="match status" value="1"/>
</dbReference>
<dbReference type="Gene3D" id="3.30.910.20">
    <property type="entry name" value="Skp domain"/>
    <property type="match status" value="1"/>
</dbReference>
<dbReference type="GO" id="GO:0005829">
    <property type="term" value="C:cytosol"/>
    <property type="evidence" value="ECO:0007669"/>
    <property type="project" value="TreeGrafter"/>
</dbReference>
<evidence type="ECO:0000256" key="1">
    <source>
        <dbReference type="ARBA" id="ARBA00009091"/>
    </source>
</evidence>
<dbReference type="Pfam" id="PF03938">
    <property type="entry name" value="OmpH"/>
    <property type="match status" value="1"/>
</dbReference>
<gene>
    <name evidence="4" type="ORF">HNQ39_003698</name>
</gene>